<evidence type="ECO:0000256" key="7">
    <source>
        <dbReference type="ARBA" id="ARBA00022795"/>
    </source>
</evidence>
<sequence length="474" mass="52162">MSMLVRKFEADDMASALKQVKETLGAEALILSTKTLRKKGLGVLGKQSIEVTAAIESPAMKASSKRQPQAAASKPAPQQIPAAYRQRIDTLEDELVDLSQFESTPPAQPARRDRRVELNESAVLEEEVRSLRSQLEAQNVNQLQSEIDQLKNLVQELAQTRQAQDVVETPLPMAGQVSQMPTQPEPLPQVAAAPRPVQPTPLAKREKDLDDLIELLVEQGIESEAAGTIARFAAQQMNDRQRQEPHLCRAFLTETVANLVNAAGPLWQRGDAQKRVALIGPTGVGKTTTIAKLAAEAITNEGARVALVTIDTYRIAAVEQLKVYGEIMGLPVEVVLSPDQLQEAFRRHRDKDLILIDTAGRSPRDDERIAELNEFLGQGADVENCLVLAAPTDERLQRRSLEAFSQLPISKLIFTKLDETDRCGALINLPTRSNLPLAYLTNGQQVPEDLLLAEPQMVAELVMQNETESRRIAV</sequence>
<gene>
    <name evidence="18" type="ORF">SAMN02745165_03232</name>
</gene>
<dbReference type="Gene3D" id="3.40.50.300">
    <property type="entry name" value="P-loop containing nucleotide triphosphate hydrolases"/>
    <property type="match status" value="1"/>
</dbReference>
<name>A0A1M6MBK4_MALRU</name>
<evidence type="ECO:0000256" key="13">
    <source>
        <dbReference type="NCBIfam" id="TIGR03499"/>
    </source>
</evidence>
<comment type="similarity">
    <text evidence="2">Belongs to the GTP-binding SRP family.</text>
</comment>
<dbReference type="InterPro" id="IPR020006">
    <property type="entry name" value="FlhF"/>
</dbReference>
<dbReference type="STRING" id="1122189.SAMN02745165_03232"/>
<proteinExistence type="inferred from homology"/>
<dbReference type="GO" id="GO:0005886">
    <property type="term" value="C:plasma membrane"/>
    <property type="evidence" value="ECO:0007669"/>
    <property type="project" value="UniProtKB-SubCell"/>
</dbReference>
<dbReference type="Proteomes" id="UP000184171">
    <property type="component" value="Unassembled WGS sequence"/>
</dbReference>
<accession>A0A1M6MBK4</accession>
<keyword evidence="18" id="KW-0966">Cell projection</keyword>
<dbReference type="Gene3D" id="1.20.120.1380">
    <property type="entry name" value="Flagellar FlhF biosynthesis protein, N domain"/>
    <property type="match status" value="1"/>
</dbReference>
<dbReference type="GO" id="GO:0005525">
    <property type="term" value="F:GTP binding"/>
    <property type="evidence" value="ECO:0007669"/>
    <property type="project" value="UniProtKB-UniRule"/>
</dbReference>
<evidence type="ECO:0000256" key="14">
    <source>
        <dbReference type="SAM" id="Coils"/>
    </source>
</evidence>
<evidence type="ECO:0000256" key="8">
    <source>
        <dbReference type="ARBA" id="ARBA00022927"/>
    </source>
</evidence>
<dbReference type="SMART" id="SM00962">
    <property type="entry name" value="SRP54"/>
    <property type="match status" value="1"/>
</dbReference>
<dbReference type="GO" id="GO:0005047">
    <property type="term" value="F:signal recognition particle binding"/>
    <property type="evidence" value="ECO:0007669"/>
    <property type="project" value="TreeGrafter"/>
</dbReference>
<evidence type="ECO:0000256" key="6">
    <source>
        <dbReference type="ARBA" id="ARBA00022741"/>
    </source>
</evidence>
<organism evidence="18 19">
    <name type="scientific">Malonomonas rubra DSM 5091</name>
    <dbReference type="NCBI Taxonomy" id="1122189"/>
    <lineage>
        <taxon>Bacteria</taxon>
        <taxon>Pseudomonadati</taxon>
        <taxon>Thermodesulfobacteriota</taxon>
        <taxon>Desulfuromonadia</taxon>
        <taxon>Desulfuromonadales</taxon>
        <taxon>Geopsychrobacteraceae</taxon>
        <taxon>Malonomonas</taxon>
    </lineage>
</organism>
<dbReference type="AlphaFoldDB" id="A0A1M6MBK4"/>
<dbReference type="SMART" id="SM00382">
    <property type="entry name" value="AAA"/>
    <property type="match status" value="1"/>
</dbReference>
<keyword evidence="9" id="KW-0342">GTP-binding</keyword>
<feature type="domain" description="SRP54-type proteins GTP-binding" evidence="17">
    <location>
        <begin position="273"/>
        <end position="464"/>
    </location>
</feature>
<keyword evidence="7" id="KW-1005">Bacterial flagellum biogenesis</keyword>
<keyword evidence="5" id="KW-1003">Cell membrane</keyword>
<evidence type="ECO:0000256" key="15">
    <source>
        <dbReference type="SAM" id="MobiDB-lite"/>
    </source>
</evidence>
<evidence type="ECO:0000256" key="4">
    <source>
        <dbReference type="ARBA" id="ARBA00022448"/>
    </source>
</evidence>
<dbReference type="InterPro" id="IPR003593">
    <property type="entry name" value="AAA+_ATPase"/>
</dbReference>
<comment type="subcellular location">
    <subcellularLocation>
        <location evidence="1">Cell membrane</location>
        <topology evidence="1">Peripheral membrane protein</topology>
        <orientation evidence="1">Cytoplasmic side</orientation>
    </subcellularLocation>
</comment>
<evidence type="ECO:0000256" key="2">
    <source>
        <dbReference type="ARBA" id="ARBA00008531"/>
    </source>
</evidence>
<dbReference type="PANTHER" id="PTHR43134">
    <property type="entry name" value="SIGNAL RECOGNITION PARTICLE RECEPTOR SUBUNIT ALPHA"/>
    <property type="match status" value="1"/>
</dbReference>
<feature type="compositionally biased region" description="Low complexity" evidence="15">
    <location>
        <begin position="67"/>
        <end position="80"/>
    </location>
</feature>
<evidence type="ECO:0000259" key="16">
    <source>
        <dbReference type="SMART" id="SM00382"/>
    </source>
</evidence>
<evidence type="ECO:0000256" key="12">
    <source>
        <dbReference type="ARBA" id="ARBA00025337"/>
    </source>
</evidence>
<evidence type="ECO:0000256" key="9">
    <source>
        <dbReference type="ARBA" id="ARBA00023134"/>
    </source>
</evidence>
<keyword evidence="10" id="KW-0472">Membrane</keyword>
<keyword evidence="19" id="KW-1185">Reference proteome</keyword>
<evidence type="ECO:0000256" key="5">
    <source>
        <dbReference type="ARBA" id="ARBA00022475"/>
    </source>
</evidence>
<evidence type="ECO:0000259" key="17">
    <source>
        <dbReference type="SMART" id="SM00962"/>
    </source>
</evidence>
<dbReference type="Pfam" id="PF00448">
    <property type="entry name" value="SRP54"/>
    <property type="match status" value="1"/>
</dbReference>
<comment type="function">
    <text evidence="12">Necessary for flagellar biosynthesis. May be involved in translocation of the flagellum.</text>
</comment>
<feature type="coiled-coil region" evidence="14">
    <location>
        <begin position="121"/>
        <end position="163"/>
    </location>
</feature>
<dbReference type="NCBIfam" id="TIGR03499">
    <property type="entry name" value="FlhF"/>
    <property type="match status" value="1"/>
</dbReference>
<dbReference type="PANTHER" id="PTHR43134:SF3">
    <property type="entry name" value="FLAGELLAR BIOSYNTHESIS PROTEIN FLHF"/>
    <property type="match status" value="1"/>
</dbReference>
<feature type="domain" description="AAA+ ATPase" evidence="16">
    <location>
        <begin position="272"/>
        <end position="414"/>
    </location>
</feature>
<dbReference type="SUPFAM" id="SSF52540">
    <property type="entry name" value="P-loop containing nucleoside triphosphate hydrolases"/>
    <property type="match status" value="1"/>
</dbReference>
<dbReference type="EMBL" id="FQZT01000017">
    <property type="protein sequence ID" value="SHJ80819.1"/>
    <property type="molecule type" value="Genomic_DNA"/>
</dbReference>
<dbReference type="InterPro" id="IPR027417">
    <property type="entry name" value="P-loop_NTPase"/>
</dbReference>
<evidence type="ECO:0000256" key="3">
    <source>
        <dbReference type="ARBA" id="ARBA00014919"/>
    </source>
</evidence>
<evidence type="ECO:0000256" key="1">
    <source>
        <dbReference type="ARBA" id="ARBA00004413"/>
    </source>
</evidence>
<feature type="region of interest" description="Disordered" evidence="15">
    <location>
        <begin position="58"/>
        <end position="80"/>
    </location>
</feature>
<keyword evidence="18" id="KW-0969">Cilium</keyword>
<evidence type="ECO:0000256" key="10">
    <source>
        <dbReference type="ARBA" id="ARBA00023136"/>
    </source>
</evidence>
<protein>
    <recommendedName>
        <fullName evidence="3 13">Flagellar biosynthesis protein FlhF</fullName>
    </recommendedName>
</protein>
<dbReference type="GO" id="GO:0015031">
    <property type="term" value="P:protein transport"/>
    <property type="evidence" value="ECO:0007669"/>
    <property type="project" value="UniProtKB-KW"/>
</dbReference>
<keyword evidence="11" id="KW-1006">Bacterial flagellum protein export</keyword>
<dbReference type="GO" id="GO:0003924">
    <property type="term" value="F:GTPase activity"/>
    <property type="evidence" value="ECO:0007669"/>
    <property type="project" value="UniProtKB-UniRule"/>
</dbReference>
<keyword evidence="18" id="KW-0282">Flagellum</keyword>
<dbReference type="CDD" id="cd17873">
    <property type="entry name" value="FlhF"/>
    <property type="match status" value="1"/>
</dbReference>
<dbReference type="FunFam" id="3.40.50.300:FF:000695">
    <property type="entry name" value="Flagellar biosynthesis regulator FlhF"/>
    <property type="match status" value="1"/>
</dbReference>
<dbReference type="GO" id="GO:0044781">
    <property type="term" value="P:bacterial-type flagellum organization"/>
    <property type="evidence" value="ECO:0007669"/>
    <property type="project" value="UniProtKB-UniRule"/>
</dbReference>
<dbReference type="InterPro" id="IPR047040">
    <property type="entry name" value="FlhF__GTPase_dom"/>
</dbReference>
<reference evidence="18 19" key="1">
    <citation type="submission" date="2016-11" db="EMBL/GenBank/DDBJ databases">
        <authorList>
            <person name="Jaros S."/>
            <person name="Januszkiewicz K."/>
            <person name="Wedrychowicz H."/>
        </authorList>
    </citation>
    <scope>NUCLEOTIDE SEQUENCE [LARGE SCALE GENOMIC DNA]</scope>
    <source>
        <strain evidence="18 19">DSM 5091</strain>
    </source>
</reference>
<keyword evidence="14" id="KW-0175">Coiled coil</keyword>
<keyword evidence="8" id="KW-0653">Protein transport</keyword>
<evidence type="ECO:0000256" key="11">
    <source>
        <dbReference type="ARBA" id="ARBA00023225"/>
    </source>
</evidence>
<keyword evidence="6" id="KW-0547">Nucleotide-binding</keyword>
<dbReference type="GO" id="GO:0006614">
    <property type="term" value="P:SRP-dependent cotranslational protein targeting to membrane"/>
    <property type="evidence" value="ECO:0007669"/>
    <property type="project" value="UniProtKB-UniRule"/>
</dbReference>
<keyword evidence="4" id="KW-0813">Transport</keyword>
<evidence type="ECO:0000313" key="19">
    <source>
        <dbReference type="Proteomes" id="UP000184171"/>
    </source>
</evidence>
<dbReference type="InterPro" id="IPR000897">
    <property type="entry name" value="SRP54_GTPase_dom"/>
</dbReference>
<evidence type="ECO:0000313" key="18">
    <source>
        <dbReference type="EMBL" id="SHJ80819.1"/>
    </source>
</evidence>